<reference evidence="11 12" key="1">
    <citation type="submission" date="2017-06" db="EMBL/GenBank/DDBJ databases">
        <title>the draft geome sequence of Illustriluteabacillus marina B3227.</title>
        <authorList>
            <person name="He R.-H."/>
            <person name="Du Z.-J."/>
        </authorList>
    </citation>
    <scope>NUCLEOTIDE SEQUENCE [LARGE SCALE GENOMIC DNA]</scope>
    <source>
        <strain evidence="11 12">B3227</strain>
    </source>
</reference>
<keyword evidence="4" id="KW-0997">Cell inner membrane</keyword>
<comment type="subcellular location">
    <subcellularLocation>
        <location evidence="1">Cell inner membrane</location>
        <topology evidence="1">Multi-pass membrane protein</topology>
    </subcellularLocation>
</comment>
<dbReference type="Proteomes" id="UP000243524">
    <property type="component" value="Unassembled WGS sequence"/>
</dbReference>
<dbReference type="InterPro" id="IPR055348">
    <property type="entry name" value="DctQ"/>
</dbReference>
<evidence type="ECO:0000256" key="8">
    <source>
        <dbReference type="ARBA" id="ARBA00038436"/>
    </source>
</evidence>
<dbReference type="PANTHER" id="PTHR35011:SF2">
    <property type="entry name" value="2,3-DIKETO-L-GULONATE TRAP TRANSPORTER SMALL PERMEASE PROTEIN YIAM"/>
    <property type="match status" value="1"/>
</dbReference>
<comment type="caution">
    <text evidence="11">The sequence shown here is derived from an EMBL/GenBank/DDBJ whole genome shotgun (WGS) entry which is preliminary data.</text>
</comment>
<evidence type="ECO:0000256" key="6">
    <source>
        <dbReference type="ARBA" id="ARBA00022989"/>
    </source>
</evidence>
<dbReference type="GO" id="GO:0022857">
    <property type="term" value="F:transmembrane transporter activity"/>
    <property type="evidence" value="ECO:0007669"/>
    <property type="project" value="TreeGrafter"/>
</dbReference>
<dbReference type="OrthoDB" id="9814265at2"/>
<evidence type="ECO:0000256" key="4">
    <source>
        <dbReference type="ARBA" id="ARBA00022519"/>
    </source>
</evidence>
<keyword evidence="2" id="KW-0813">Transport</keyword>
<keyword evidence="7 9" id="KW-0472">Membrane</keyword>
<organism evidence="11 12">
    <name type="scientific">Halalkalibacillus sediminis</name>
    <dbReference type="NCBI Taxonomy" id="2018042"/>
    <lineage>
        <taxon>Bacteria</taxon>
        <taxon>Bacillati</taxon>
        <taxon>Bacillota</taxon>
        <taxon>Bacilli</taxon>
        <taxon>Bacillales</taxon>
        <taxon>Bacillaceae</taxon>
        <taxon>Halalkalibacillus</taxon>
    </lineage>
</organism>
<evidence type="ECO:0000256" key="2">
    <source>
        <dbReference type="ARBA" id="ARBA00022448"/>
    </source>
</evidence>
<feature type="transmembrane region" description="Helical" evidence="9">
    <location>
        <begin position="84"/>
        <end position="106"/>
    </location>
</feature>
<dbReference type="Pfam" id="PF04290">
    <property type="entry name" value="DctQ"/>
    <property type="match status" value="1"/>
</dbReference>
<protein>
    <recommendedName>
        <fullName evidence="10">Tripartite ATP-independent periplasmic transporters DctQ component domain-containing protein</fullName>
    </recommendedName>
</protein>
<evidence type="ECO:0000256" key="3">
    <source>
        <dbReference type="ARBA" id="ARBA00022475"/>
    </source>
</evidence>
<feature type="domain" description="Tripartite ATP-independent periplasmic transporters DctQ component" evidence="10">
    <location>
        <begin position="22"/>
        <end position="151"/>
    </location>
</feature>
<accession>A0A2I0QV45</accession>
<evidence type="ECO:0000256" key="9">
    <source>
        <dbReference type="SAM" id="Phobius"/>
    </source>
</evidence>
<evidence type="ECO:0000256" key="5">
    <source>
        <dbReference type="ARBA" id="ARBA00022692"/>
    </source>
</evidence>
<dbReference type="EMBL" id="PJNH01000001">
    <property type="protein sequence ID" value="PKR78205.1"/>
    <property type="molecule type" value="Genomic_DNA"/>
</dbReference>
<evidence type="ECO:0000256" key="7">
    <source>
        <dbReference type="ARBA" id="ARBA00023136"/>
    </source>
</evidence>
<feature type="transmembrane region" description="Helical" evidence="9">
    <location>
        <begin position="46"/>
        <end position="64"/>
    </location>
</feature>
<gene>
    <name evidence="11" type="ORF">CEY16_00135</name>
</gene>
<feature type="transmembrane region" description="Helical" evidence="9">
    <location>
        <begin position="12"/>
        <end position="34"/>
    </location>
</feature>
<comment type="similarity">
    <text evidence="8">Belongs to the TRAP transporter small permease family.</text>
</comment>
<evidence type="ECO:0000259" key="10">
    <source>
        <dbReference type="Pfam" id="PF04290"/>
    </source>
</evidence>
<dbReference type="RefSeq" id="WP_101329877.1">
    <property type="nucleotide sequence ID" value="NZ_PJNH01000001.1"/>
</dbReference>
<keyword evidence="12" id="KW-1185">Reference proteome</keyword>
<evidence type="ECO:0000313" key="11">
    <source>
        <dbReference type="EMBL" id="PKR78205.1"/>
    </source>
</evidence>
<keyword evidence="3" id="KW-1003">Cell membrane</keyword>
<proteinExistence type="inferred from homology"/>
<name>A0A2I0QV45_9BACI</name>
<feature type="transmembrane region" description="Helical" evidence="9">
    <location>
        <begin position="126"/>
        <end position="144"/>
    </location>
</feature>
<dbReference type="AlphaFoldDB" id="A0A2I0QV45"/>
<keyword evidence="5 9" id="KW-0812">Transmembrane</keyword>
<evidence type="ECO:0000313" key="12">
    <source>
        <dbReference type="Proteomes" id="UP000243524"/>
    </source>
</evidence>
<keyword evidence="6 9" id="KW-1133">Transmembrane helix</keyword>
<sequence>MRKHRDLAWGLRYLTSALLFAIVFVTILQVVFRFVFDSPLTWTDEIGRFLLIWVVFLGVGVVSFDDKHLAVNMLQENMSPKVHLITTQIMRLIIIVFLVIVIYTSIDVVRVAHLNSTGALDIPYSFWRGAAPVGSALMIIFTILRSINDIKDFKNGTYDTGSLTEEVDE</sequence>
<dbReference type="InterPro" id="IPR007387">
    <property type="entry name" value="TRAP_DctQ"/>
</dbReference>
<dbReference type="GO" id="GO:0015740">
    <property type="term" value="P:C4-dicarboxylate transport"/>
    <property type="evidence" value="ECO:0007669"/>
    <property type="project" value="TreeGrafter"/>
</dbReference>
<evidence type="ECO:0000256" key="1">
    <source>
        <dbReference type="ARBA" id="ARBA00004429"/>
    </source>
</evidence>
<dbReference type="GO" id="GO:0005886">
    <property type="term" value="C:plasma membrane"/>
    <property type="evidence" value="ECO:0007669"/>
    <property type="project" value="UniProtKB-SubCell"/>
</dbReference>
<dbReference type="PANTHER" id="PTHR35011">
    <property type="entry name" value="2,3-DIKETO-L-GULONATE TRAP TRANSPORTER SMALL PERMEASE PROTEIN YIAM"/>
    <property type="match status" value="1"/>
</dbReference>